<keyword evidence="1" id="KW-0812">Transmembrane</keyword>
<dbReference type="RefSeq" id="WP_126563091.1">
    <property type="nucleotide sequence ID" value="NZ_RYDJ01000050.1"/>
</dbReference>
<name>A0A432CDQ5_9FLAO</name>
<reference evidence="2 3" key="1">
    <citation type="submission" date="2018-12" db="EMBL/GenBank/DDBJ databases">
        <title>Flavobacterium sp. nov., isolated from glacier ice.</title>
        <authorList>
            <person name="Liu Q."/>
            <person name="Xin Y.-H."/>
        </authorList>
    </citation>
    <scope>NUCLEOTIDE SEQUENCE [LARGE SCALE GENOMIC DNA]</scope>
    <source>
        <strain evidence="2 3">RB1N8</strain>
    </source>
</reference>
<feature type="transmembrane region" description="Helical" evidence="1">
    <location>
        <begin position="41"/>
        <end position="58"/>
    </location>
</feature>
<accession>A0A432CDQ5</accession>
<protein>
    <submittedName>
        <fullName evidence="2">Uncharacterized protein</fullName>
    </submittedName>
</protein>
<comment type="caution">
    <text evidence="2">The sequence shown here is derived from an EMBL/GenBank/DDBJ whole genome shotgun (WGS) entry which is preliminary data.</text>
</comment>
<dbReference type="AlphaFoldDB" id="A0A432CDQ5"/>
<sequence>MKNKVSEYHKVTFCICSIFAIFAGLGIETFTTIPLISTGGIGYYVSFVTIIGLSSFFLKFKDFQQNIEATKVITSVNSKKHP</sequence>
<gene>
    <name evidence="2" type="ORF">EKL98_15415</name>
</gene>
<evidence type="ECO:0000256" key="1">
    <source>
        <dbReference type="SAM" id="Phobius"/>
    </source>
</evidence>
<proteinExistence type="predicted"/>
<dbReference type="Proteomes" id="UP000280825">
    <property type="component" value="Unassembled WGS sequence"/>
</dbReference>
<evidence type="ECO:0000313" key="2">
    <source>
        <dbReference type="EMBL" id="RTZ00036.1"/>
    </source>
</evidence>
<keyword evidence="1" id="KW-0472">Membrane</keyword>
<organism evidence="2 3">
    <name type="scientific">Flavobacterium bomense</name>
    <dbReference type="NCBI Taxonomy" id="2497483"/>
    <lineage>
        <taxon>Bacteria</taxon>
        <taxon>Pseudomonadati</taxon>
        <taxon>Bacteroidota</taxon>
        <taxon>Flavobacteriia</taxon>
        <taxon>Flavobacteriales</taxon>
        <taxon>Flavobacteriaceae</taxon>
        <taxon>Flavobacterium</taxon>
    </lineage>
</organism>
<keyword evidence="3" id="KW-1185">Reference proteome</keyword>
<keyword evidence="1" id="KW-1133">Transmembrane helix</keyword>
<feature type="transmembrane region" description="Helical" evidence="1">
    <location>
        <begin position="12"/>
        <end position="35"/>
    </location>
</feature>
<dbReference type="EMBL" id="RYDJ01000050">
    <property type="protein sequence ID" value="RTZ00036.1"/>
    <property type="molecule type" value="Genomic_DNA"/>
</dbReference>
<evidence type="ECO:0000313" key="3">
    <source>
        <dbReference type="Proteomes" id="UP000280825"/>
    </source>
</evidence>